<proteinExistence type="predicted"/>
<dbReference type="EMBL" id="SGXA01000001">
    <property type="protein sequence ID" value="RZS76481.1"/>
    <property type="molecule type" value="Genomic_DNA"/>
</dbReference>
<organism evidence="9 10">
    <name type="scientific">Pseudobacter ginsenosidimutans</name>
    <dbReference type="NCBI Taxonomy" id="661488"/>
    <lineage>
        <taxon>Bacteria</taxon>
        <taxon>Pseudomonadati</taxon>
        <taxon>Bacteroidota</taxon>
        <taxon>Chitinophagia</taxon>
        <taxon>Chitinophagales</taxon>
        <taxon>Chitinophagaceae</taxon>
        <taxon>Pseudobacter</taxon>
    </lineage>
</organism>
<comment type="caution">
    <text evidence="9">The sequence shown here is derived from an EMBL/GenBank/DDBJ whole genome shotgun (WGS) entry which is preliminary data.</text>
</comment>
<evidence type="ECO:0000256" key="3">
    <source>
        <dbReference type="ARBA" id="ARBA00022692"/>
    </source>
</evidence>
<feature type="transmembrane region" description="Helical" evidence="6">
    <location>
        <begin position="687"/>
        <end position="709"/>
    </location>
</feature>
<keyword evidence="2" id="KW-1003">Cell membrane</keyword>
<dbReference type="GO" id="GO:0022857">
    <property type="term" value="F:transmembrane transporter activity"/>
    <property type="evidence" value="ECO:0007669"/>
    <property type="project" value="TreeGrafter"/>
</dbReference>
<dbReference type="Proteomes" id="UP000293874">
    <property type="component" value="Unassembled WGS sequence"/>
</dbReference>
<evidence type="ECO:0000313" key="10">
    <source>
        <dbReference type="Proteomes" id="UP000293874"/>
    </source>
</evidence>
<keyword evidence="10" id="KW-1185">Reference proteome</keyword>
<feature type="transmembrane region" description="Helical" evidence="6">
    <location>
        <begin position="392"/>
        <end position="419"/>
    </location>
</feature>
<dbReference type="Pfam" id="PF02687">
    <property type="entry name" value="FtsX"/>
    <property type="match status" value="2"/>
</dbReference>
<dbReference type="InterPro" id="IPR003838">
    <property type="entry name" value="ABC3_permease_C"/>
</dbReference>
<evidence type="ECO:0000256" key="2">
    <source>
        <dbReference type="ARBA" id="ARBA00022475"/>
    </source>
</evidence>
<keyword evidence="3 6" id="KW-0812">Transmembrane</keyword>
<feature type="transmembrane region" description="Helical" evidence="6">
    <location>
        <begin position="21"/>
        <end position="41"/>
    </location>
</feature>
<sequence>MIKNYWKIAVRNVLRYKGYSAINVAGLAIGIAACLLLFLVIRYENSYEKFNTNYSRIYRAVTEDRDASGLDYNPGTPFPAIATLRTQMPDVTIAALNAHFGSQFTVIGQLEAGTNIEKKFLEDRGAFFMEPEYFKIFDVKWLSGNADVLKAPNMAVLSKATATKYFGSWEKANGQTIRLDNSYVLTVGGVFDDQPLNSDMPMSVITSYATLRTIKDYGWDEGWGLLSSNHQVMILRPENMSEATLQARIDEFNKKNFPQKKKDDYRRAVLQPLSMLHFDDRMGGNFGDHVTSKASLLTLSLIGILIIVMACINFVNLSTAQAIGRSREVGVRKVLGGNRWQLFWQMMGETAVIVVFSVGIALLLAQLALPYLKTFINIEETPALFTMNNMLFLLGIAIAVTLLAGSYPALVLSGFRPALALKNKITSANVGGISIRRGLVITQFAISQVLIIGTIIAVSQMNFVRNADLGFKKDAVLVLNSRADSAVLSRQTAFKAALKDLNGVVDVSRNSDAPSSDNNSSSNFSFDHRGDDEPFDIFHKFADEDYFKTYQLELLAGRPFRKSDTISEIVVNETFVEKVGAKSPEEVIGKEIRLGRGGWKPIVGVVKDFKTNSLRESIKPLEISSMSSRYGQVAVKFSGRNFSQTNKAIKDVWEKFYPEYAYSSFFVDENIAEFYLQEEQLSRLYKFFAALAIFISCLGLYGLVSFMAVQKTKEVGIRKVLGASTGNIVYLFSKEFTILISIAFVIATPLAWLLMNNWLQDFVFRVHISIGVFIVAILISLGIAWITVGYKAVRAALASPVKSLRSE</sequence>
<reference evidence="9 10" key="1">
    <citation type="submission" date="2019-02" db="EMBL/GenBank/DDBJ databases">
        <title>Genomic Encyclopedia of Type Strains, Phase IV (KMG-IV): sequencing the most valuable type-strain genomes for metagenomic binning, comparative biology and taxonomic classification.</title>
        <authorList>
            <person name="Goeker M."/>
        </authorList>
    </citation>
    <scope>NUCLEOTIDE SEQUENCE [LARGE SCALE GENOMIC DNA]</scope>
    <source>
        <strain evidence="9 10">DSM 18116</strain>
    </source>
</reference>
<feature type="transmembrane region" description="Helical" evidence="6">
    <location>
        <begin position="766"/>
        <end position="788"/>
    </location>
</feature>
<evidence type="ECO:0000256" key="4">
    <source>
        <dbReference type="ARBA" id="ARBA00022989"/>
    </source>
</evidence>
<protein>
    <submittedName>
        <fullName evidence="9">Putative permease</fullName>
    </submittedName>
</protein>
<gene>
    <name evidence="9" type="ORF">EV199_2366</name>
</gene>
<dbReference type="PROSITE" id="PS51257">
    <property type="entry name" value="PROKAR_LIPOPROTEIN"/>
    <property type="match status" value="1"/>
</dbReference>
<feature type="domain" description="MacB-like periplasmic core" evidence="8">
    <location>
        <begin position="459"/>
        <end position="650"/>
    </location>
</feature>
<dbReference type="PANTHER" id="PTHR30572">
    <property type="entry name" value="MEMBRANE COMPONENT OF TRANSPORTER-RELATED"/>
    <property type="match status" value="1"/>
</dbReference>
<dbReference type="Pfam" id="PF12704">
    <property type="entry name" value="MacB_PCD"/>
    <property type="match status" value="2"/>
</dbReference>
<feature type="transmembrane region" description="Helical" evidence="6">
    <location>
        <begin position="736"/>
        <end position="754"/>
    </location>
</feature>
<feature type="domain" description="ABC3 transporter permease C-terminal" evidence="7">
    <location>
        <begin position="687"/>
        <end position="795"/>
    </location>
</feature>
<dbReference type="RefSeq" id="WP_130540778.1">
    <property type="nucleotide sequence ID" value="NZ_CP042431.1"/>
</dbReference>
<evidence type="ECO:0000259" key="7">
    <source>
        <dbReference type="Pfam" id="PF02687"/>
    </source>
</evidence>
<feature type="transmembrane region" description="Helical" evidence="6">
    <location>
        <begin position="296"/>
        <end position="317"/>
    </location>
</feature>
<dbReference type="OrthoDB" id="1451596at2"/>
<accession>A0A4Q7N5Z0</accession>
<dbReference type="GO" id="GO:0005886">
    <property type="term" value="C:plasma membrane"/>
    <property type="evidence" value="ECO:0007669"/>
    <property type="project" value="UniProtKB-SubCell"/>
</dbReference>
<evidence type="ECO:0000256" key="6">
    <source>
        <dbReference type="SAM" id="Phobius"/>
    </source>
</evidence>
<evidence type="ECO:0000256" key="1">
    <source>
        <dbReference type="ARBA" id="ARBA00004651"/>
    </source>
</evidence>
<evidence type="ECO:0000259" key="8">
    <source>
        <dbReference type="Pfam" id="PF12704"/>
    </source>
</evidence>
<name>A0A4Q7N5Z0_9BACT</name>
<comment type="subcellular location">
    <subcellularLocation>
        <location evidence="1">Cell membrane</location>
        <topology evidence="1">Multi-pass membrane protein</topology>
    </subcellularLocation>
</comment>
<evidence type="ECO:0000256" key="5">
    <source>
        <dbReference type="ARBA" id="ARBA00023136"/>
    </source>
</evidence>
<dbReference type="AlphaFoldDB" id="A0A4Q7N5Z0"/>
<keyword evidence="5 6" id="KW-0472">Membrane</keyword>
<feature type="domain" description="MacB-like periplasmic core" evidence="8">
    <location>
        <begin position="20"/>
        <end position="250"/>
    </location>
</feature>
<dbReference type="InterPro" id="IPR025857">
    <property type="entry name" value="MacB_PCD"/>
</dbReference>
<feature type="transmembrane region" description="Helical" evidence="6">
    <location>
        <begin position="351"/>
        <end position="372"/>
    </location>
</feature>
<evidence type="ECO:0000313" key="9">
    <source>
        <dbReference type="EMBL" id="RZS76481.1"/>
    </source>
</evidence>
<feature type="transmembrane region" description="Helical" evidence="6">
    <location>
        <begin position="439"/>
        <end position="458"/>
    </location>
</feature>
<dbReference type="PANTHER" id="PTHR30572:SF18">
    <property type="entry name" value="ABC-TYPE MACROLIDE FAMILY EXPORT SYSTEM PERMEASE COMPONENT 2"/>
    <property type="match status" value="1"/>
</dbReference>
<keyword evidence="4 6" id="KW-1133">Transmembrane helix</keyword>
<dbReference type="InterPro" id="IPR050250">
    <property type="entry name" value="Macrolide_Exporter_MacB"/>
</dbReference>
<feature type="domain" description="ABC3 transporter permease C-terminal" evidence="7">
    <location>
        <begin position="301"/>
        <end position="413"/>
    </location>
</feature>